<gene>
    <name evidence="1" type="ORF">AMTR_s00202p00032320</name>
</gene>
<proteinExistence type="predicted"/>
<dbReference type="Proteomes" id="UP000017836">
    <property type="component" value="Unassembled WGS sequence"/>
</dbReference>
<evidence type="ECO:0000313" key="2">
    <source>
        <dbReference type="Proteomes" id="UP000017836"/>
    </source>
</evidence>
<organism evidence="1 2">
    <name type="scientific">Amborella trichopoda</name>
    <dbReference type="NCBI Taxonomy" id="13333"/>
    <lineage>
        <taxon>Eukaryota</taxon>
        <taxon>Viridiplantae</taxon>
        <taxon>Streptophyta</taxon>
        <taxon>Embryophyta</taxon>
        <taxon>Tracheophyta</taxon>
        <taxon>Spermatophyta</taxon>
        <taxon>Magnoliopsida</taxon>
        <taxon>Amborellales</taxon>
        <taxon>Amborellaceae</taxon>
        <taxon>Amborella</taxon>
    </lineage>
</organism>
<dbReference type="HOGENOM" id="CLU_1680305_0_0_1"/>
<accession>W1NLN5</accession>
<name>W1NLN5_AMBTC</name>
<dbReference type="AlphaFoldDB" id="W1NLN5"/>
<protein>
    <submittedName>
        <fullName evidence="1">Uncharacterized protein</fullName>
    </submittedName>
</protein>
<evidence type="ECO:0000313" key="1">
    <source>
        <dbReference type="EMBL" id="ERM96737.1"/>
    </source>
</evidence>
<sequence>MSFVQAFDFQREEWEEGFPLPLGVPNPQDPYFLFNFKFIEWDEQVCFVHGFHCEITIWVLREKEENKSWEKVIKLELEKEVFEPHGFGLNMPVAMPHGFGLKMPVAMHGESLLTGVRGAILLYNVKSGQRTKLVWDHGYMDDLLPFRSTVFAPVKWA</sequence>
<keyword evidence="2" id="KW-1185">Reference proteome</keyword>
<reference evidence="2" key="1">
    <citation type="journal article" date="2013" name="Science">
        <title>The Amborella genome and the evolution of flowering plants.</title>
        <authorList>
            <consortium name="Amborella Genome Project"/>
        </authorList>
    </citation>
    <scope>NUCLEOTIDE SEQUENCE [LARGE SCALE GENOMIC DNA]</scope>
</reference>
<dbReference type="Gramene" id="ERM96737">
    <property type="protein sequence ID" value="ERM96737"/>
    <property type="gene ID" value="AMTR_s00202p00032320"/>
</dbReference>
<dbReference type="EMBL" id="KI397101">
    <property type="protein sequence ID" value="ERM96737.1"/>
    <property type="molecule type" value="Genomic_DNA"/>
</dbReference>